<protein>
    <submittedName>
        <fullName evidence="1">BZIP transcription factor 17</fullName>
    </submittedName>
</protein>
<dbReference type="EMBL" id="JAAIUW010000010">
    <property type="protein sequence ID" value="KAF7811673.1"/>
    <property type="molecule type" value="Genomic_DNA"/>
</dbReference>
<dbReference type="AlphaFoldDB" id="A0A834SWA9"/>
<accession>A0A834SWA9</accession>
<sequence length="79" mass="9296">MNPRQMRDKGRTCEDNGDFEITFDDLDNLYMPHEIDEFLLPELCVPQLTSSPIEFNGDDKHSSYNRIFFDLVEGYSLFL</sequence>
<comment type="caution">
    <text evidence="1">The sequence shown here is derived from an EMBL/GenBank/DDBJ whole genome shotgun (WGS) entry which is preliminary data.</text>
</comment>
<name>A0A834SWA9_9FABA</name>
<evidence type="ECO:0000313" key="2">
    <source>
        <dbReference type="Proteomes" id="UP000634136"/>
    </source>
</evidence>
<dbReference type="Proteomes" id="UP000634136">
    <property type="component" value="Unassembled WGS sequence"/>
</dbReference>
<organism evidence="1 2">
    <name type="scientific">Senna tora</name>
    <dbReference type="NCBI Taxonomy" id="362788"/>
    <lineage>
        <taxon>Eukaryota</taxon>
        <taxon>Viridiplantae</taxon>
        <taxon>Streptophyta</taxon>
        <taxon>Embryophyta</taxon>
        <taxon>Tracheophyta</taxon>
        <taxon>Spermatophyta</taxon>
        <taxon>Magnoliopsida</taxon>
        <taxon>eudicotyledons</taxon>
        <taxon>Gunneridae</taxon>
        <taxon>Pentapetalae</taxon>
        <taxon>rosids</taxon>
        <taxon>fabids</taxon>
        <taxon>Fabales</taxon>
        <taxon>Fabaceae</taxon>
        <taxon>Caesalpinioideae</taxon>
        <taxon>Cassia clade</taxon>
        <taxon>Senna</taxon>
    </lineage>
</organism>
<keyword evidence="2" id="KW-1185">Reference proteome</keyword>
<dbReference type="OrthoDB" id="10585347at2759"/>
<proteinExistence type="predicted"/>
<reference evidence="1" key="1">
    <citation type="submission" date="2020-09" db="EMBL/GenBank/DDBJ databases">
        <title>Genome-Enabled Discovery of Anthraquinone Biosynthesis in Senna tora.</title>
        <authorList>
            <person name="Kang S.-H."/>
            <person name="Pandey R.P."/>
            <person name="Lee C.-M."/>
            <person name="Sim J.-S."/>
            <person name="Jeong J.-T."/>
            <person name="Choi B.-S."/>
            <person name="Jung M."/>
            <person name="Ginzburg D."/>
            <person name="Zhao K."/>
            <person name="Won S.Y."/>
            <person name="Oh T.-J."/>
            <person name="Yu Y."/>
            <person name="Kim N.-H."/>
            <person name="Lee O.R."/>
            <person name="Lee T.-H."/>
            <person name="Bashyal P."/>
            <person name="Kim T.-S."/>
            <person name="Lee W.-H."/>
            <person name="Kawkins C."/>
            <person name="Kim C.-K."/>
            <person name="Kim J.S."/>
            <person name="Ahn B.O."/>
            <person name="Rhee S.Y."/>
            <person name="Sohng J.K."/>
        </authorList>
    </citation>
    <scope>NUCLEOTIDE SEQUENCE</scope>
    <source>
        <tissue evidence="1">Leaf</tissue>
    </source>
</reference>
<gene>
    <name evidence="1" type="ORF">G2W53_032649</name>
</gene>
<evidence type="ECO:0000313" key="1">
    <source>
        <dbReference type="EMBL" id="KAF7811673.1"/>
    </source>
</evidence>